<comment type="caution">
    <text evidence="2">The sequence shown here is derived from an EMBL/GenBank/DDBJ whole genome shotgun (WGS) entry which is preliminary data.</text>
</comment>
<reference evidence="2 3" key="1">
    <citation type="submission" date="2021-01" db="EMBL/GenBank/DDBJ databases">
        <title>Complete genome sequence of Pantoea eucrina OB49, a heavy metal tolerant bacterium with PGPR potential isolated from wheat in Algeria.</title>
        <authorList>
            <person name="Lekired A."/>
            <person name="Ouzari I.H."/>
        </authorList>
    </citation>
    <scope>NUCLEOTIDE SEQUENCE [LARGE SCALE GENOMIC DNA]</scope>
    <source>
        <strain evidence="2 3">OB49</strain>
    </source>
</reference>
<accession>A0ABS1Z927</accession>
<feature type="region of interest" description="Disordered" evidence="1">
    <location>
        <begin position="51"/>
        <end position="83"/>
    </location>
</feature>
<dbReference type="EMBL" id="JAFCXS010000015">
    <property type="protein sequence ID" value="MBM0748945.1"/>
    <property type="molecule type" value="Genomic_DNA"/>
</dbReference>
<dbReference type="RefSeq" id="WP_040113218.1">
    <property type="nucleotide sequence ID" value="NZ_JAFCXS010000015.1"/>
</dbReference>
<evidence type="ECO:0000313" key="2">
    <source>
        <dbReference type="EMBL" id="MBM0748945.1"/>
    </source>
</evidence>
<proteinExistence type="predicted"/>
<keyword evidence="3" id="KW-1185">Reference proteome</keyword>
<sequence>MKKIALMGALMGSLTWLARRPPTVPVLQVRSLQLPDRPQLTAEEGIQRLATSVEEAQQHRERKRQAAQKRRQSAHKRKTKRGH</sequence>
<evidence type="ECO:0000256" key="1">
    <source>
        <dbReference type="SAM" id="MobiDB-lite"/>
    </source>
</evidence>
<name>A0ABS1Z927_9GAMM</name>
<protein>
    <submittedName>
        <fullName evidence="2">Uncharacterized protein</fullName>
    </submittedName>
</protein>
<evidence type="ECO:0000313" key="3">
    <source>
        <dbReference type="Proteomes" id="UP000809137"/>
    </source>
</evidence>
<dbReference type="Proteomes" id="UP000809137">
    <property type="component" value="Unassembled WGS sequence"/>
</dbReference>
<feature type="compositionally biased region" description="Basic residues" evidence="1">
    <location>
        <begin position="60"/>
        <end position="83"/>
    </location>
</feature>
<organism evidence="2 3">
    <name type="scientific">Pantoea eucrina</name>
    <dbReference type="NCBI Taxonomy" id="472693"/>
    <lineage>
        <taxon>Bacteria</taxon>
        <taxon>Pseudomonadati</taxon>
        <taxon>Pseudomonadota</taxon>
        <taxon>Gammaproteobacteria</taxon>
        <taxon>Enterobacterales</taxon>
        <taxon>Erwiniaceae</taxon>
        <taxon>Pantoea</taxon>
    </lineage>
</organism>
<gene>
    <name evidence="2" type="ORF">JJB79_16260</name>
</gene>